<protein>
    <submittedName>
        <fullName evidence="3">GntP family permease</fullName>
    </submittedName>
</protein>
<proteinExistence type="predicted"/>
<organism evidence="3 4">
    <name type="scientific">Geodermatophilus africanus</name>
    <dbReference type="NCBI Taxonomy" id="1137993"/>
    <lineage>
        <taxon>Bacteria</taxon>
        <taxon>Bacillati</taxon>
        <taxon>Actinomycetota</taxon>
        <taxon>Actinomycetes</taxon>
        <taxon>Geodermatophilales</taxon>
        <taxon>Geodermatophilaceae</taxon>
        <taxon>Geodermatophilus</taxon>
    </lineage>
</organism>
<dbReference type="InterPro" id="IPR003474">
    <property type="entry name" value="Glcn_transporter"/>
</dbReference>
<feature type="compositionally biased region" description="Gly residues" evidence="1">
    <location>
        <begin position="156"/>
        <end position="165"/>
    </location>
</feature>
<sequence length="165" mass="17289">MVGDRRQRRREPDTGGEAEVERPDDQRDHRVDLDLDDEQDNDGDGDGGVQHGSIDVSPIVIGLAIASGAMFALQVNSNSFWMYKSLLGLSTRGTFKTLTMVTSVASVVSLPMVMAVALIAQGGPTAGCVQAATAVSQDVGRRRPRLDQPAPPVDGRGTGSAAGTA</sequence>
<feature type="compositionally biased region" description="Basic and acidic residues" evidence="1">
    <location>
        <begin position="19"/>
        <end position="33"/>
    </location>
</feature>
<accession>A0A1H3QI72</accession>
<feature type="region of interest" description="Disordered" evidence="1">
    <location>
        <begin position="137"/>
        <end position="165"/>
    </location>
</feature>
<dbReference type="Proteomes" id="UP000198921">
    <property type="component" value="Unassembled WGS sequence"/>
</dbReference>
<feature type="transmembrane region" description="Helical" evidence="2">
    <location>
        <begin position="59"/>
        <end position="77"/>
    </location>
</feature>
<keyword evidence="2" id="KW-0812">Transmembrane</keyword>
<keyword evidence="2" id="KW-0472">Membrane</keyword>
<feature type="compositionally biased region" description="Acidic residues" evidence="1">
    <location>
        <begin position="34"/>
        <end position="45"/>
    </location>
</feature>
<feature type="transmembrane region" description="Helical" evidence="2">
    <location>
        <begin position="97"/>
        <end position="120"/>
    </location>
</feature>
<dbReference type="STRING" id="1137993.SAMN05660209_04768"/>
<keyword evidence="2" id="KW-1133">Transmembrane helix</keyword>
<evidence type="ECO:0000256" key="2">
    <source>
        <dbReference type="SAM" id="Phobius"/>
    </source>
</evidence>
<feature type="region of interest" description="Disordered" evidence="1">
    <location>
        <begin position="1"/>
        <end position="51"/>
    </location>
</feature>
<dbReference type="Pfam" id="PF02447">
    <property type="entry name" value="GntP_permease"/>
    <property type="match status" value="1"/>
</dbReference>
<evidence type="ECO:0000256" key="1">
    <source>
        <dbReference type="SAM" id="MobiDB-lite"/>
    </source>
</evidence>
<dbReference type="EMBL" id="FNOT01000023">
    <property type="protein sequence ID" value="SDZ13106.1"/>
    <property type="molecule type" value="Genomic_DNA"/>
</dbReference>
<keyword evidence="4" id="KW-1185">Reference proteome</keyword>
<evidence type="ECO:0000313" key="4">
    <source>
        <dbReference type="Proteomes" id="UP000198921"/>
    </source>
</evidence>
<evidence type="ECO:0000313" key="3">
    <source>
        <dbReference type="EMBL" id="SDZ13106.1"/>
    </source>
</evidence>
<dbReference type="RefSeq" id="WP_244522766.1">
    <property type="nucleotide sequence ID" value="NZ_FNOT01000023.1"/>
</dbReference>
<name>A0A1H3QI72_9ACTN</name>
<dbReference type="AlphaFoldDB" id="A0A1H3QI72"/>
<dbReference type="GO" id="GO:0016020">
    <property type="term" value="C:membrane"/>
    <property type="evidence" value="ECO:0007669"/>
    <property type="project" value="InterPro"/>
</dbReference>
<gene>
    <name evidence="3" type="ORF">SAMN05660209_04768</name>
</gene>
<reference evidence="4" key="1">
    <citation type="submission" date="2016-10" db="EMBL/GenBank/DDBJ databases">
        <authorList>
            <person name="Varghese N."/>
            <person name="Submissions S."/>
        </authorList>
    </citation>
    <scope>NUCLEOTIDE SEQUENCE [LARGE SCALE GENOMIC DNA]</scope>
    <source>
        <strain evidence="4">DSM 45422</strain>
    </source>
</reference>
<dbReference type="GO" id="GO:0015128">
    <property type="term" value="F:gluconate transmembrane transporter activity"/>
    <property type="evidence" value="ECO:0007669"/>
    <property type="project" value="InterPro"/>
</dbReference>